<protein>
    <recommendedName>
        <fullName evidence="9">4-hydroxybenzoate solanesyltransferase</fullName>
        <ecNumber evidence="9">2.5.1.39</ecNumber>
    </recommendedName>
    <alternativeName>
        <fullName evidence="9">4-HB polyprenyltransferase</fullName>
    </alternativeName>
</protein>
<dbReference type="GO" id="GO:0005886">
    <property type="term" value="C:plasma membrane"/>
    <property type="evidence" value="ECO:0007669"/>
    <property type="project" value="UniProtKB-SubCell"/>
</dbReference>
<comment type="cofactor">
    <cofactor evidence="1 9">
        <name>Mg(2+)</name>
        <dbReference type="ChEBI" id="CHEBI:18420"/>
    </cofactor>
</comment>
<dbReference type="InterPro" id="IPR030470">
    <property type="entry name" value="UbiA_prenylTrfase_CS"/>
</dbReference>
<dbReference type="PROSITE" id="PS00943">
    <property type="entry name" value="UBIA"/>
    <property type="match status" value="1"/>
</dbReference>
<dbReference type="InterPro" id="IPR039653">
    <property type="entry name" value="Prenyltransferase"/>
</dbReference>
<feature type="transmembrane region" description="Helical" evidence="9">
    <location>
        <begin position="51"/>
        <end position="73"/>
    </location>
</feature>
<feature type="transmembrane region" description="Helical" evidence="9">
    <location>
        <begin position="173"/>
        <end position="192"/>
    </location>
</feature>
<dbReference type="Gene3D" id="1.20.120.1780">
    <property type="entry name" value="UbiA prenyltransferase"/>
    <property type="match status" value="1"/>
</dbReference>
<dbReference type="KEGG" id="nsp:BMF81_04549"/>
<feature type="transmembrane region" description="Helical" evidence="9">
    <location>
        <begin position="144"/>
        <end position="161"/>
    </location>
</feature>
<dbReference type="EMBL" id="CP020114">
    <property type="protein sequence ID" value="AVZ31652.1"/>
    <property type="molecule type" value="Genomic_DNA"/>
</dbReference>
<dbReference type="FunFam" id="1.20.120.1780:FF:000001">
    <property type="entry name" value="4-hydroxybenzoate octaprenyltransferase"/>
    <property type="match status" value="1"/>
</dbReference>
<feature type="transmembrane region" description="Helical" evidence="9">
    <location>
        <begin position="120"/>
        <end position="137"/>
    </location>
</feature>
<reference evidence="10 11" key="1">
    <citation type="submission" date="2017-03" db="EMBL/GenBank/DDBJ databases">
        <title>Comparative genomics of the toxic Baltic Sea cyanobacteria Nodularia spumigena UHCC 0039 and its response on varying salinity.</title>
        <authorList>
            <person name="Teikari J.E."/>
        </authorList>
    </citation>
    <scope>NUCLEOTIDE SEQUENCE [LARGE SCALE GENOMIC DNA]</scope>
    <source>
        <strain evidence="10 11">UHCC 0039</strain>
    </source>
</reference>
<dbReference type="RefSeq" id="WP_006198142.1">
    <property type="nucleotide sequence ID" value="NZ_CAWNZE010000001.1"/>
</dbReference>
<evidence type="ECO:0000256" key="4">
    <source>
        <dbReference type="ARBA" id="ARBA00022519"/>
    </source>
</evidence>
<dbReference type="GO" id="GO:0008412">
    <property type="term" value="F:4-hydroxybenzoate polyprenyltransferase activity"/>
    <property type="evidence" value="ECO:0007669"/>
    <property type="project" value="UniProtKB-UniRule"/>
</dbReference>
<feature type="transmembrane region" description="Helical" evidence="9">
    <location>
        <begin position="213"/>
        <end position="234"/>
    </location>
</feature>
<dbReference type="CDD" id="cd13959">
    <property type="entry name" value="PT_UbiA_COQ2"/>
    <property type="match status" value="1"/>
</dbReference>
<keyword evidence="8 9" id="KW-0472">Membrane</keyword>
<dbReference type="AlphaFoldDB" id="A0A2S0QBA4"/>
<evidence type="ECO:0000313" key="11">
    <source>
        <dbReference type="Proteomes" id="UP000244056"/>
    </source>
</evidence>
<dbReference type="NCBIfam" id="TIGR01474">
    <property type="entry name" value="ubiA_proteo"/>
    <property type="match status" value="1"/>
</dbReference>
<comment type="function">
    <text evidence="9">Catalyzes the prenylation of para-hydroxybenzoate (PHB) with an all-trans polyprenyl group. Mediates the second step in the final reaction sequence of plastoquinone-9 (PQ-9) biosynthesis, which is the condensation of the polyisoprenoid side chain with PHB, generating the first membrane-bound Q intermediate 4-hydroxy-3-solanesylbenzoate.</text>
</comment>
<dbReference type="InterPro" id="IPR044878">
    <property type="entry name" value="UbiA_sf"/>
</dbReference>
<dbReference type="PANTHER" id="PTHR11048:SF28">
    <property type="entry name" value="4-HYDROXYBENZOATE POLYPRENYLTRANSFERASE, MITOCHONDRIAL"/>
    <property type="match status" value="1"/>
</dbReference>
<name>A0A2S0QBA4_NODSP</name>
<evidence type="ECO:0000256" key="9">
    <source>
        <dbReference type="HAMAP-Rule" id="MF_01635"/>
    </source>
</evidence>
<evidence type="ECO:0000256" key="7">
    <source>
        <dbReference type="ARBA" id="ARBA00022989"/>
    </source>
</evidence>
<dbReference type="InterPro" id="IPR000537">
    <property type="entry name" value="UbiA_prenyltransferase"/>
</dbReference>
<evidence type="ECO:0000256" key="6">
    <source>
        <dbReference type="ARBA" id="ARBA00022692"/>
    </source>
</evidence>
<dbReference type="Proteomes" id="UP000244056">
    <property type="component" value="Chromosome"/>
</dbReference>
<keyword evidence="6 9" id="KW-0812">Transmembrane</keyword>
<dbReference type="NCBIfam" id="NF009514">
    <property type="entry name" value="PRK12873.1"/>
    <property type="match status" value="1"/>
</dbReference>
<accession>A0A2S0QBA4</accession>
<keyword evidence="9" id="KW-1003">Cell membrane</keyword>
<dbReference type="Gene3D" id="1.10.357.140">
    <property type="entry name" value="UbiA prenyltransferase"/>
    <property type="match status" value="1"/>
</dbReference>
<dbReference type="GeneID" id="78019754"/>
<evidence type="ECO:0000256" key="2">
    <source>
        <dbReference type="ARBA" id="ARBA00004141"/>
    </source>
</evidence>
<dbReference type="Pfam" id="PF01040">
    <property type="entry name" value="UbiA"/>
    <property type="match status" value="1"/>
</dbReference>
<sequence>MLNPQELKQEPVWLTIIRLLRWHKPEGRLILMIPALWAVFLAASGKPPLPLVGVIVLGTLATSAAGCVVNDLWDRNIDPEVERTRNRPLASRALSIKVGIVVAIVSLVCAAALALYLNPLSFWLSVAAVPVILFYPGAKRVFPVPQLVLSIAWGFAVLISWSAVTPTLSQPTWLLWGATILWTLGFDTVYAMSDREDDRRIGVNSSALFFGHYAPTAIGIFFVTTVILLIRLGLLINLNFTFWVSLGIATIAWSWQYLRLRKQDLPNSEYGQMFRQNVWIGFILLAGMIAGSLF</sequence>
<keyword evidence="9" id="KW-0460">Magnesium</keyword>
<comment type="catalytic activity">
    <reaction evidence="9">
        <text>all-trans-nonaprenyl diphosphate + 4-hydroxybenzoate = 4-hydroxy-3-(all-trans-nonaprenyl)benzoate + diphosphate</text>
        <dbReference type="Rhea" id="RHEA:17709"/>
        <dbReference type="ChEBI" id="CHEBI:17879"/>
        <dbReference type="ChEBI" id="CHEBI:33019"/>
        <dbReference type="ChEBI" id="CHEBI:58391"/>
        <dbReference type="ChEBI" id="CHEBI:84502"/>
        <dbReference type="EC" id="2.5.1.39"/>
    </reaction>
</comment>
<dbReference type="InterPro" id="IPR006370">
    <property type="entry name" value="HB_polyprenyltransferase-like"/>
</dbReference>
<dbReference type="HAMAP" id="MF_01635">
    <property type="entry name" value="UbiA"/>
    <property type="match status" value="1"/>
</dbReference>
<evidence type="ECO:0000313" key="10">
    <source>
        <dbReference type="EMBL" id="AVZ31652.1"/>
    </source>
</evidence>
<keyword evidence="7 9" id="KW-1133">Transmembrane helix</keyword>
<dbReference type="EC" id="2.5.1.39" evidence="9"/>
<proteinExistence type="inferred from homology"/>
<comment type="subcellular location">
    <subcellularLocation>
        <location evidence="9">Cell inner membrane</location>
        <topology evidence="9">Multi-pass membrane protein</topology>
    </subcellularLocation>
    <subcellularLocation>
        <location evidence="2">Membrane</location>
        <topology evidence="2">Multi-pass membrane protein</topology>
    </subcellularLocation>
</comment>
<organism evidence="10 11">
    <name type="scientific">Nodularia spumigena UHCC 0039</name>
    <dbReference type="NCBI Taxonomy" id="1914872"/>
    <lineage>
        <taxon>Bacteria</taxon>
        <taxon>Bacillati</taxon>
        <taxon>Cyanobacteriota</taxon>
        <taxon>Cyanophyceae</taxon>
        <taxon>Nostocales</taxon>
        <taxon>Nodulariaceae</taxon>
        <taxon>Nodularia</taxon>
    </lineage>
</organism>
<dbReference type="FunFam" id="1.10.357.140:FF:000008">
    <property type="entry name" value="4-hydroxybenzoate octaprenyltransferase"/>
    <property type="match status" value="1"/>
</dbReference>
<keyword evidence="5 9" id="KW-0808">Transferase</keyword>
<keyword evidence="4 9" id="KW-0997">Cell inner membrane</keyword>
<comment type="similarity">
    <text evidence="3 9">Belongs to the UbiA prenyltransferase family.</text>
</comment>
<evidence type="ECO:0000256" key="1">
    <source>
        <dbReference type="ARBA" id="ARBA00001946"/>
    </source>
</evidence>
<evidence type="ECO:0000256" key="5">
    <source>
        <dbReference type="ARBA" id="ARBA00022679"/>
    </source>
</evidence>
<dbReference type="PANTHER" id="PTHR11048">
    <property type="entry name" value="PRENYLTRANSFERASES"/>
    <property type="match status" value="1"/>
</dbReference>
<feature type="transmembrane region" description="Helical" evidence="9">
    <location>
        <begin position="94"/>
        <end position="114"/>
    </location>
</feature>
<feature type="transmembrane region" description="Helical" evidence="9">
    <location>
        <begin position="278"/>
        <end position="293"/>
    </location>
</feature>
<evidence type="ECO:0000256" key="8">
    <source>
        <dbReference type="ARBA" id="ARBA00023136"/>
    </source>
</evidence>
<gene>
    <name evidence="10" type="primary">ubiA</name>
    <name evidence="9" type="synonym">plqA</name>
    <name evidence="10" type="ORF">BMF81_04549</name>
</gene>
<feature type="transmembrane region" description="Helical" evidence="9">
    <location>
        <begin position="240"/>
        <end position="258"/>
    </location>
</feature>
<evidence type="ECO:0000256" key="3">
    <source>
        <dbReference type="ARBA" id="ARBA00005985"/>
    </source>
</evidence>
<dbReference type="GO" id="GO:0006744">
    <property type="term" value="P:ubiquinone biosynthetic process"/>
    <property type="evidence" value="ECO:0007669"/>
    <property type="project" value="UniProtKB-UniRule"/>
</dbReference>